<dbReference type="RefSeq" id="WP_197432748.1">
    <property type="nucleotide sequence ID" value="NZ_CP074126.1"/>
</dbReference>
<organism evidence="1 2">
    <name type="scientific">Pseudovibrio brasiliensis</name>
    <dbReference type="NCBI Taxonomy" id="1898042"/>
    <lineage>
        <taxon>Bacteria</taxon>
        <taxon>Pseudomonadati</taxon>
        <taxon>Pseudomonadota</taxon>
        <taxon>Alphaproteobacteria</taxon>
        <taxon>Hyphomicrobiales</taxon>
        <taxon>Stappiaceae</taxon>
        <taxon>Pseudovibrio</taxon>
    </lineage>
</organism>
<dbReference type="InterPro" id="IPR029058">
    <property type="entry name" value="AB_hydrolase_fold"/>
</dbReference>
<evidence type="ECO:0000313" key="1">
    <source>
        <dbReference type="EMBL" id="QUS58228.1"/>
    </source>
</evidence>
<gene>
    <name evidence="1" type="ORF">KGB56_06885</name>
</gene>
<accession>A0ABX8AUB5</accession>
<dbReference type="EMBL" id="CP074126">
    <property type="protein sequence ID" value="QUS58228.1"/>
    <property type="molecule type" value="Genomic_DNA"/>
</dbReference>
<protein>
    <recommendedName>
        <fullName evidence="3">Alpha/beta hydrolase family protein</fullName>
    </recommendedName>
</protein>
<evidence type="ECO:0000313" key="2">
    <source>
        <dbReference type="Proteomes" id="UP000680706"/>
    </source>
</evidence>
<name>A0ABX8AUB5_9HYPH</name>
<keyword evidence="2" id="KW-1185">Reference proteome</keyword>
<reference evidence="1 2" key="1">
    <citation type="journal article" date="2021" name="Angew. Chem. Int. Ed. Engl.">
        <title>A novel family of nonribosomal peptides modulate collective behavior in Pseudovibrio bacteria isolated from marine sponges.</title>
        <authorList>
            <person name="Ioca L.P."/>
            <person name="Dai Y."/>
            <person name="Kunakom S."/>
            <person name="Diaz-Espinosa J."/>
            <person name="Krunic A."/>
            <person name="Crnkovic C.M."/>
            <person name="Orjala J."/>
            <person name="Sanchez L.M."/>
            <person name="Ferreira A.G."/>
            <person name="Berlinck R.G.S."/>
            <person name="Eustaquio A.S."/>
        </authorList>
    </citation>
    <scope>NUCLEOTIDE SEQUENCE [LARGE SCALE GENOMIC DNA]</scope>
    <source>
        <strain evidence="1 2">Ab134</strain>
    </source>
</reference>
<proteinExistence type="predicted"/>
<evidence type="ECO:0008006" key="3">
    <source>
        <dbReference type="Google" id="ProtNLM"/>
    </source>
</evidence>
<dbReference type="Proteomes" id="UP000680706">
    <property type="component" value="Chromosome"/>
</dbReference>
<dbReference type="SUPFAM" id="SSF53474">
    <property type="entry name" value="alpha/beta-Hydrolases"/>
    <property type="match status" value="1"/>
</dbReference>
<sequence>MAAADRENWLTPNPDLQTFQAIVSSMAEVIDVPEATITGLSVPTFGLVGSDDPERETIEQFKRLLPNFSFEVLPETDHPRSSKHPKLPQLIKEFLSNAEEQLTLTSSPC</sequence>